<evidence type="ECO:0000256" key="2">
    <source>
        <dbReference type="ARBA" id="ARBA00022932"/>
    </source>
</evidence>
<evidence type="ECO:0000313" key="5">
    <source>
        <dbReference type="Proteomes" id="UP000276260"/>
    </source>
</evidence>
<dbReference type="SUPFAM" id="SSF52540">
    <property type="entry name" value="P-loop containing nucleoside triphosphate hydrolases"/>
    <property type="match status" value="1"/>
</dbReference>
<sequence>MHCSRLINMARYDLMSDFPWLDSYYYKLTELAAAGQLHHALLLTGPAGIGKQQLAKRLAAYLLCKKPQQHQPCGVCKSCQLMDSGHHPDLWQLPTEGSSSIGVDPIRALGQFMQGASQQGGVKLALIPQAELMTEAAANALLKTLEEPPANSFLMLQSAHPAQLLPTILSRCQSWALAPVYGEVIERWLQEHSSRPVPDFLLQYVGGAPLLALKLLENDEAAAISAQLVMLKKFVSAQLDMYELLAHLPDTDQLPSTLFWFVRQELWQKGAEMQLKHHQLLLSLQQWGRDRQLISGQNAALNLSALLVQMRTALL</sequence>
<dbReference type="Pfam" id="PF13177">
    <property type="entry name" value="DNA_pol3_delta2"/>
    <property type="match status" value="1"/>
</dbReference>
<comment type="caution">
    <text evidence="4">The sequence shown here is derived from an EMBL/GenBank/DDBJ whole genome shotgun (WGS) entry which is preliminary data.</text>
</comment>
<dbReference type="Gene3D" id="3.40.50.300">
    <property type="entry name" value="P-loop containing nucleotide triphosphate hydrolases"/>
    <property type="match status" value="1"/>
</dbReference>
<dbReference type="Proteomes" id="UP000276260">
    <property type="component" value="Unassembled WGS sequence"/>
</dbReference>
<evidence type="ECO:0000256" key="1">
    <source>
        <dbReference type="ARBA" id="ARBA00012417"/>
    </source>
</evidence>
<dbReference type="PANTHER" id="PTHR11669">
    <property type="entry name" value="REPLICATION FACTOR C / DNA POLYMERASE III GAMMA-TAU SUBUNIT"/>
    <property type="match status" value="1"/>
</dbReference>
<comment type="catalytic activity">
    <reaction evidence="3">
        <text>DNA(n) + a 2'-deoxyribonucleoside 5'-triphosphate = DNA(n+1) + diphosphate</text>
        <dbReference type="Rhea" id="RHEA:22508"/>
        <dbReference type="Rhea" id="RHEA-COMP:17339"/>
        <dbReference type="Rhea" id="RHEA-COMP:17340"/>
        <dbReference type="ChEBI" id="CHEBI:33019"/>
        <dbReference type="ChEBI" id="CHEBI:61560"/>
        <dbReference type="ChEBI" id="CHEBI:173112"/>
        <dbReference type="EC" id="2.7.7.7"/>
    </reaction>
</comment>
<dbReference type="OrthoDB" id="9811073at2"/>
<dbReference type="PANTHER" id="PTHR11669:SF8">
    <property type="entry name" value="DNA POLYMERASE III SUBUNIT DELTA"/>
    <property type="match status" value="1"/>
</dbReference>
<protein>
    <recommendedName>
        <fullName evidence="1">DNA-directed DNA polymerase</fullName>
        <ecNumber evidence="1">2.7.7.7</ecNumber>
    </recommendedName>
</protein>
<keyword evidence="2" id="KW-0239">DNA-directed DNA polymerase</keyword>
<reference evidence="4 5" key="1">
    <citation type="submission" date="2018-11" db="EMBL/GenBank/DDBJ databases">
        <title>Draft genome analysis of Rheinheimera mesophila isolated from an industrial waste site.</title>
        <authorList>
            <person name="Yu Q."/>
            <person name="Qi Y."/>
            <person name="Zhang H."/>
            <person name="Lu Y."/>
            <person name="Pu J."/>
        </authorList>
    </citation>
    <scope>NUCLEOTIDE SEQUENCE [LARGE SCALE GENOMIC DNA]</scope>
    <source>
        <strain evidence="4 5">IITR13</strain>
    </source>
</reference>
<dbReference type="GO" id="GO:0008408">
    <property type="term" value="F:3'-5' exonuclease activity"/>
    <property type="evidence" value="ECO:0007669"/>
    <property type="project" value="InterPro"/>
</dbReference>
<evidence type="ECO:0000313" key="4">
    <source>
        <dbReference type="EMBL" id="RRJ18468.1"/>
    </source>
</evidence>
<keyword evidence="4" id="KW-0548">Nucleotidyltransferase</keyword>
<dbReference type="EC" id="2.7.7.7" evidence="1"/>
<dbReference type="NCBIfam" id="TIGR00678">
    <property type="entry name" value="holB"/>
    <property type="match status" value="1"/>
</dbReference>
<organism evidence="4 5">
    <name type="scientific">Rheinheimera mesophila</name>
    <dbReference type="NCBI Taxonomy" id="1547515"/>
    <lineage>
        <taxon>Bacteria</taxon>
        <taxon>Pseudomonadati</taxon>
        <taxon>Pseudomonadota</taxon>
        <taxon>Gammaproteobacteria</taxon>
        <taxon>Chromatiales</taxon>
        <taxon>Chromatiaceae</taxon>
        <taxon>Rheinheimera</taxon>
    </lineage>
</organism>
<gene>
    <name evidence="4" type="primary">holB</name>
    <name evidence="4" type="ORF">EIK76_17075</name>
</gene>
<dbReference type="InterPro" id="IPR050238">
    <property type="entry name" value="DNA_Rep/Repair_Clamp_Loader"/>
</dbReference>
<dbReference type="GO" id="GO:0003887">
    <property type="term" value="F:DNA-directed DNA polymerase activity"/>
    <property type="evidence" value="ECO:0007669"/>
    <property type="project" value="UniProtKB-KW"/>
</dbReference>
<keyword evidence="5" id="KW-1185">Reference proteome</keyword>
<dbReference type="InterPro" id="IPR004622">
    <property type="entry name" value="DNA_pol_HolB"/>
</dbReference>
<dbReference type="GO" id="GO:0006261">
    <property type="term" value="P:DNA-templated DNA replication"/>
    <property type="evidence" value="ECO:0007669"/>
    <property type="project" value="TreeGrafter"/>
</dbReference>
<dbReference type="AlphaFoldDB" id="A0A3P3QBK7"/>
<dbReference type="EMBL" id="RRCF01000008">
    <property type="protein sequence ID" value="RRJ18468.1"/>
    <property type="molecule type" value="Genomic_DNA"/>
</dbReference>
<keyword evidence="4" id="KW-0808">Transferase</keyword>
<evidence type="ECO:0000256" key="3">
    <source>
        <dbReference type="ARBA" id="ARBA00049244"/>
    </source>
</evidence>
<proteinExistence type="predicted"/>
<dbReference type="GO" id="GO:0009360">
    <property type="term" value="C:DNA polymerase III complex"/>
    <property type="evidence" value="ECO:0007669"/>
    <property type="project" value="TreeGrafter"/>
</dbReference>
<name>A0A3P3QBK7_9GAMM</name>
<accession>A0A3P3QBK7</accession>
<dbReference type="InterPro" id="IPR027417">
    <property type="entry name" value="P-loop_NTPase"/>
</dbReference>